<feature type="region of interest" description="Disordered" evidence="1">
    <location>
        <begin position="72"/>
        <end position="98"/>
    </location>
</feature>
<protein>
    <submittedName>
        <fullName evidence="3">Uncharacterized protein</fullName>
    </submittedName>
</protein>
<evidence type="ECO:0000313" key="2">
    <source>
        <dbReference type="Proteomes" id="UP000887540"/>
    </source>
</evidence>
<dbReference type="Proteomes" id="UP000887540">
    <property type="component" value="Unplaced"/>
</dbReference>
<reference evidence="3" key="1">
    <citation type="submission" date="2022-11" db="UniProtKB">
        <authorList>
            <consortium name="WormBaseParasite"/>
        </authorList>
    </citation>
    <scope>IDENTIFICATION</scope>
</reference>
<name>A0A914E7G1_9BILA</name>
<feature type="compositionally biased region" description="Acidic residues" evidence="1">
    <location>
        <begin position="73"/>
        <end position="98"/>
    </location>
</feature>
<sequence>MIITIFGNIKENYKWIVFHSSTTTLLLTIIFEIQSHVPPQTPVDQITPAYFYISHMCSGSLLPLAINRKALNENEDEESEENENIEESDGEYEDIEEDNLGELKALPNDLIAFILSRQRLY</sequence>
<keyword evidence="2" id="KW-1185">Reference proteome</keyword>
<evidence type="ECO:0000256" key="1">
    <source>
        <dbReference type="SAM" id="MobiDB-lite"/>
    </source>
</evidence>
<organism evidence="2 3">
    <name type="scientific">Acrobeloides nanus</name>
    <dbReference type="NCBI Taxonomy" id="290746"/>
    <lineage>
        <taxon>Eukaryota</taxon>
        <taxon>Metazoa</taxon>
        <taxon>Ecdysozoa</taxon>
        <taxon>Nematoda</taxon>
        <taxon>Chromadorea</taxon>
        <taxon>Rhabditida</taxon>
        <taxon>Tylenchina</taxon>
        <taxon>Cephalobomorpha</taxon>
        <taxon>Cephaloboidea</taxon>
        <taxon>Cephalobidae</taxon>
        <taxon>Acrobeloides</taxon>
    </lineage>
</organism>
<dbReference type="WBParaSite" id="ACRNAN_scaffold6212.g11384.t1">
    <property type="protein sequence ID" value="ACRNAN_scaffold6212.g11384.t1"/>
    <property type="gene ID" value="ACRNAN_scaffold6212.g11384"/>
</dbReference>
<proteinExistence type="predicted"/>
<dbReference type="AlphaFoldDB" id="A0A914E7G1"/>
<evidence type="ECO:0000313" key="3">
    <source>
        <dbReference type="WBParaSite" id="ACRNAN_scaffold6212.g11384.t1"/>
    </source>
</evidence>
<accession>A0A914E7G1</accession>